<dbReference type="Pfam" id="PF00505">
    <property type="entry name" value="HMG_box"/>
    <property type="match status" value="1"/>
</dbReference>
<dbReference type="InParanoid" id="A0A507B532"/>
<dbReference type="SUPFAM" id="SSF47095">
    <property type="entry name" value="HMG-box"/>
    <property type="match status" value="1"/>
</dbReference>
<dbReference type="OrthoDB" id="6247875at2759"/>
<comment type="caution">
    <text evidence="5">The sequence shown here is derived from an EMBL/GenBank/DDBJ whole genome shotgun (WGS) entry which is preliminary data.</text>
</comment>
<evidence type="ECO:0000313" key="5">
    <source>
        <dbReference type="EMBL" id="TPX14867.1"/>
    </source>
</evidence>
<name>A0A507B532_9PEZI</name>
<keyword evidence="3" id="KW-0539">Nucleus</keyword>
<keyword evidence="1 3" id="KW-0238">DNA-binding</keyword>
<protein>
    <recommendedName>
        <fullName evidence="4">HMG box domain-containing protein</fullName>
    </recommendedName>
</protein>
<dbReference type="GO" id="GO:0001228">
    <property type="term" value="F:DNA-binding transcription activator activity, RNA polymerase II-specific"/>
    <property type="evidence" value="ECO:0007669"/>
    <property type="project" value="TreeGrafter"/>
</dbReference>
<dbReference type="GeneID" id="41972423"/>
<dbReference type="AlphaFoldDB" id="A0A507B532"/>
<evidence type="ECO:0000259" key="4">
    <source>
        <dbReference type="PROSITE" id="PS50118"/>
    </source>
</evidence>
<dbReference type="PANTHER" id="PTHR10270">
    <property type="entry name" value="SOX TRANSCRIPTION FACTOR"/>
    <property type="match status" value="1"/>
</dbReference>
<dbReference type="GO" id="GO:0030154">
    <property type="term" value="P:cell differentiation"/>
    <property type="evidence" value="ECO:0007669"/>
    <property type="project" value="TreeGrafter"/>
</dbReference>
<dbReference type="STRING" id="1093900.A0A507B532"/>
<evidence type="ECO:0000256" key="2">
    <source>
        <dbReference type="ARBA" id="ARBA00023163"/>
    </source>
</evidence>
<feature type="DNA-binding region" description="HMG box" evidence="3">
    <location>
        <begin position="125"/>
        <end position="193"/>
    </location>
</feature>
<organism evidence="5 6">
    <name type="scientific">Thyridium curvatum</name>
    <dbReference type="NCBI Taxonomy" id="1093900"/>
    <lineage>
        <taxon>Eukaryota</taxon>
        <taxon>Fungi</taxon>
        <taxon>Dikarya</taxon>
        <taxon>Ascomycota</taxon>
        <taxon>Pezizomycotina</taxon>
        <taxon>Sordariomycetes</taxon>
        <taxon>Sordariomycetidae</taxon>
        <taxon>Thyridiales</taxon>
        <taxon>Thyridiaceae</taxon>
        <taxon>Thyridium</taxon>
    </lineage>
</organism>
<proteinExistence type="predicted"/>
<accession>A0A507B532</accession>
<dbReference type="RefSeq" id="XP_030996578.1">
    <property type="nucleotide sequence ID" value="XM_031139445.1"/>
</dbReference>
<feature type="domain" description="HMG box" evidence="4">
    <location>
        <begin position="125"/>
        <end position="193"/>
    </location>
</feature>
<sequence>MAQPTSSNFLISLDGEELQVSETVGMNYLLQAAFALASQKGADVNVHYSVAKRQYRISRKDSGLNSDLFLLTEVKHMDPVVAEIIGYDLSAEMTTEMPGTPVNTQGATTNTAAAASAIDQPHERIPRPKNAWIIYRQNKSKQLRKVDNTLTAAEISRIVSKMWKNEKTAVRQYFANLAADEDAKHKELYPNYRYNATRAARGRARAPKQLLSAHELHTDVANEVLVPSATDLAVLFGAA</sequence>
<evidence type="ECO:0000256" key="1">
    <source>
        <dbReference type="ARBA" id="ARBA00023125"/>
    </source>
</evidence>
<dbReference type="Proteomes" id="UP000319257">
    <property type="component" value="Unassembled WGS sequence"/>
</dbReference>
<evidence type="ECO:0000256" key="3">
    <source>
        <dbReference type="PROSITE-ProRule" id="PRU00267"/>
    </source>
</evidence>
<dbReference type="SMART" id="SM00398">
    <property type="entry name" value="HMG"/>
    <property type="match status" value="1"/>
</dbReference>
<dbReference type="CDD" id="cd01389">
    <property type="entry name" value="HMG-box_ROX1-like"/>
    <property type="match status" value="1"/>
</dbReference>
<dbReference type="PANTHER" id="PTHR10270:SF161">
    <property type="entry name" value="SEX-DETERMINING REGION Y PROTEIN"/>
    <property type="match status" value="1"/>
</dbReference>
<dbReference type="EMBL" id="SKBQ01000025">
    <property type="protein sequence ID" value="TPX14867.1"/>
    <property type="molecule type" value="Genomic_DNA"/>
</dbReference>
<dbReference type="InterPro" id="IPR009071">
    <property type="entry name" value="HMG_box_dom"/>
</dbReference>
<dbReference type="PROSITE" id="PS50118">
    <property type="entry name" value="HMG_BOX_2"/>
    <property type="match status" value="1"/>
</dbReference>
<reference evidence="5 6" key="1">
    <citation type="submission" date="2019-06" db="EMBL/GenBank/DDBJ databases">
        <title>Draft genome sequence of the filamentous fungus Phialemoniopsis curvata isolated from diesel fuel.</title>
        <authorList>
            <person name="Varaljay V.A."/>
            <person name="Lyon W.J."/>
            <person name="Crouch A.L."/>
            <person name="Drake C.E."/>
            <person name="Hollomon J.M."/>
            <person name="Nadeau L.J."/>
            <person name="Nunn H.S."/>
            <person name="Stevenson B.S."/>
            <person name="Bojanowski C.L."/>
            <person name="Crookes-Goodson W.J."/>
        </authorList>
    </citation>
    <scope>NUCLEOTIDE SEQUENCE [LARGE SCALE GENOMIC DNA]</scope>
    <source>
        <strain evidence="5 6">D216</strain>
    </source>
</reference>
<keyword evidence="6" id="KW-1185">Reference proteome</keyword>
<dbReference type="InterPro" id="IPR036910">
    <property type="entry name" value="HMG_box_dom_sf"/>
</dbReference>
<dbReference type="GO" id="GO:0005634">
    <property type="term" value="C:nucleus"/>
    <property type="evidence" value="ECO:0007669"/>
    <property type="project" value="UniProtKB-UniRule"/>
</dbReference>
<keyword evidence="2" id="KW-0804">Transcription</keyword>
<dbReference type="GO" id="GO:0000978">
    <property type="term" value="F:RNA polymerase II cis-regulatory region sequence-specific DNA binding"/>
    <property type="evidence" value="ECO:0007669"/>
    <property type="project" value="TreeGrafter"/>
</dbReference>
<evidence type="ECO:0000313" key="6">
    <source>
        <dbReference type="Proteomes" id="UP000319257"/>
    </source>
</evidence>
<gene>
    <name evidence="5" type="ORF">E0L32_004976</name>
</gene>
<dbReference type="Gene3D" id="1.10.30.10">
    <property type="entry name" value="High mobility group box domain"/>
    <property type="match status" value="1"/>
</dbReference>
<dbReference type="InterPro" id="IPR050140">
    <property type="entry name" value="SRY-related_HMG-box_TF-like"/>
</dbReference>